<proteinExistence type="inferred from homology"/>
<dbReference type="InterPro" id="IPR014729">
    <property type="entry name" value="Rossmann-like_a/b/a_fold"/>
</dbReference>
<dbReference type="PANTHER" id="PTHR46268">
    <property type="entry name" value="STRESS RESPONSE PROTEIN NHAX"/>
    <property type="match status" value="1"/>
</dbReference>
<keyword evidence="4" id="KW-1185">Reference proteome</keyword>
<organism evidence="3 4">
    <name type="scientific">Streptomyces formicae</name>
    <dbReference type="NCBI Taxonomy" id="1616117"/>
    <lineage>
        <taxon>Bacteria</taxon>
        <taxon>Bacillati</taxon>
        <taxon>Actinomycetota</taxon>
        <taxon>Actinomycetes</taxon>
        <taxon>Kitasatosporales</taxon>
        <taxon>Streptomycetaceae</taxon>
        <taxon>Streptomyces</taxon>
    </lineage>
</organism>
<reference evidence="3 4" key="1">
    <citation type="submission" date="2021-03" db="EMBL/GenBank/DDBJ databases">
        <title>Complete genome of Streptomyces formicae strain 1H-GS9 (DSM 100524).</title>
        <authorList>
            <person name="Atanasov K.E."/>
            <person name="Altabella T."/>
            <person name="Ferrer A."/>
        </authorList>
    </citation>
    <scope>NUCLEOTIDE SEQUENCE [LARGE SCALE GENOMIC DNA]</scope>
    <source>
        <strain evidence="3 4">1H-GS9</strain>
    </source>
</reference>
<protein>
    <submittedName>
        <fullName evidence="3">Universal stress protein</fullName>
    </submittedName>
</protein>
<dbReference type="Gene3D" id="3.40.50.620">
    <property type="entry name" value="HUPs"/>
    <property type="match status" value="2"/>
</dbReference>
<dbReference type="Proteomes" id="UP000828924">
    <property type="component" value="Chromosome"/>
</dbReference>
<dbReference type="PRINTS" id="PR01438">
    <property type="entry name" value="UNVRSLSTRESS"/>
</dbReference>
<evidence type="ECO:0000313" key="3">
    <source>
        <dbReference type="EMBL" id="UNM12839.1"/>
    </source>
</evidence>
<dbReference type="SUPFAM" id="SSF52402">
    <property type="entry name" value="Adenine nucleotide alpha hydrolases-like"/>
    <property type="match status" value="2"/>
</dbReference>
<dbReference type="EMBL" id="CP071872">
    <property type="protein sequence ID" value="UNM12839.1"/>
    <property type="molecule type" value="Genomic_DNA"/>
</dbReference>
<evidence type="ECO:0000259" key="2">
    <source>
        <dbReference type="Pfam" id="PF00582"/>
    </source>
</evidence>
<dbReference type="Pfam" id="PF00582">
    <property type="entry name" value="Usp"/>
    <property type="match status" value="2"/>
</dbReference>
<dbReference type="RefSeq" id="WP_242331488.1">
    <property type="nucleotide sequence ID" value="NZ_CP071872.1"/>
</dbReference>
<dbReference type="PANTHER" id="PTHR46268:SF6">
    <property type="entry name" value="UNIVERSAL STRESS PROTEIN UP12"/>
    <property type="match status" value="1"/>
</dbReference>
<comment type="similarity">
    <text evidence="1">Belongs to the universal stress protein A family.</text>
</comment>
<gene>
    <name evidence="3" type="ORF">J4032_16120</name>
</gene>
<feature type="domain" description="UspA" evidence="2">
    <location>
        <begin position="151"/>
        <end position="292"/>
    </location>
</feature>
<name>A0ABY3WJR7_9ACTN</name>
<accession>A0ABY3WJR7</accession>
<feature type="domain" description="UspA" evidence="2">
    <location>
        <begin position="5"/>
        <end position="139"/>
    </location>
</feature>
<dbReference type="InterPro" id="IPR006016">
    <property type="entry name" value="UspA"/>
</dbReference>
<evidence type="ECO:0000313" key="4">
    <source>
        <dbReference type="Proteomes" id="UP000828924"/>
    </source>
</evidence>
<evidence type="ECO:0000256" key="1">
    <source>
        <dbReference type="ARBA" id="ARBA00008791"/>
    </source>
</evidence>
<dbReference type="InterPro" id="IPR006015">
    <property type="entry name" value="Universal_stress_UspA"/>
</dbReference>
<sequence length="306" mass="32496">MESPLVIGIDGSPPSIEAVDWAVSEAALRGLAVRLVYASRWQRYEGAVAQDPTERPSEQDLIDALVADAVQRARRRNADVRIATDVLAEDTVMALVNESRHAAMVVIGSRGRGGLAGLLLGSVSLGVAARAHCPVVVVRGDKAGRESTHGRVLLGVADAGEGADATRFAFQEAAKRRCELEAVRAWRRPVREVLRRTVGHPRPADDPGAYHEEGAAAQIEAAVAEGVRDHPGLALRRSAVEGPPHKVLVQRSAAADLVVVGARHRQGHFGLQIGRVAHAVLHHGECPVAVVPEHDEPSTTAAAHEI</sequence>